<dbReference type="STRING" id="650164.K5VA20"/>
<proteinExistence type="predicted"/>
<dbReference type="OrthoDB" id="5594612at2759"/>
<feature type="compositionally biased region" description="Basic and acidic residues" evidence="2">
    <location>
        <begin position="427"/>
        <end position="436"/>
    </location>
</feature>
<dbReference type="InterPro" id="IPR037470">
    <property type="entry name" value="IVY1"/>
</dbReference>
<feature type="compositionally biased region" description="Low complexity" evidence="2">
    <location>
        <begin position="328"/>
        <end position="344"/>
    </location>
</feature>
<evidence type="ECO:0000256" key="1">
    <source>
        <dbReference type="SAM" id="Coils"/>
    </source>
</evidence>
<accession>K5VA20</accession>
<dbReference type="PANTHER" id="PTHR38407">
    <property type="entry name" value="PROTEIN IVY1"/>
    <property type="match status" value="1"/>
</dbReference>
<keyword evidence="1" id="KW-0175">Coiled coil</keyword>
<feature type="region of interest" description="Disordered" evidence="2">
    <location>
        <begin position="277"/>
        <end position="305"/>
    </location>
</feature>
<feature type="region of interest" description="Disordered" evidence="2">
    <location>
        <begin position="320"/>
        <end position="367"/>
    </location>
</feature>
<dbReference type="EMBL" id="JH930469">
    <property type="protein sequence ID" value="EKM59711.1"/>
    <property type="molecule type" value="Genomic_DNA"/>
</dbReference>
<protein>
    <recommendedName>
        <fullName evidence="5">IMD domain-containing protein</fullName>
    </recommendedName>
</protein>
<dbReference type="InterPro" id="IPR027267">
    <property type="entry name" value="AH/BAR_dom_sf"/>
</dbReference>
<dbReference type="InParanoid" id="K5VA20"/>
<dbReference type="GO" id="GO:0042144">
    <property type="term" value="P:vacuole fusion, non-autophagic"/>
    <property type="evidence" value="ECO:0007669"/>
    <property type="project" value="InterPro"/>
</dbReference>
<dbReference type="Gene3D" id="1.20.1270.60">
    <property type="entry name" value="Arfaptin homology (AH) domain/BAR domain"/>
    <property type="match status" value="1"/>
</dbReference>
<dbReference type="SUPFAM" id="SSF103657">
    <property type="entry name" value="BAR/IMD domain-like"/>
    <property type="match status" value="1"/>
</dbReference>
<name>K5VA20_PHACS</name>
<evidence type="ECO:0000256" key="2">
    <source>
        <dbReference type="SAM" id="MobiDB-lite"/>
    </source>
</evidence>
<organism evidence="3 4">
    <name type="scientific">Phanerochaete carnosa (strain HHB-10118-sp)</name>
    <name type="common">White-rot fungus</name>
    <name type="synonym">Peniophora carnosa</name>
    <dbReference type="NCBI Taxonomy" id="650164"/>
    <lineage>
        <taxon>Eukaryota</taxon>
        <taxon>Fungi</taxon>
        <taxon>Dikarya</taxon>
        <taxon>Basidiomycota</taxon>
        <taxon>Agaricomycotina</taxon>
        <taxon>Agaricomycetes</taxon>
        <taxon>Polyporales</taxon>
        <taxon>Phanerochaetaceae</taxon>
        <taxon>Phanerochaete</taxon>
    </lineage>
</organism>
<dbReference type="Proteomes" id="UP000008370">
    <property type="component" value="Unassembled WGS sequence"/>
</dbReference>
<feature type="compositionally biased region" description="Low complexity" evidence="2">
    <location>
        <begin position="279"/>
        <end position="291"/>
    </location>
</feature>
<feature type="region of interest" description="Disordered" evidence="2">
    <location>
        <begin position="1"/>
        <end position="26"/>
    </location>
</feature>
<reference evidence="3 4" key="1">
    <citation type="journal article" date="2012" name="BMC Genomics">
        <title>Comparative genomics of the white-rot fungi, Phanerochaete carnosa and P. chrysosporium, to elucidate the genetic basis of the distinct wood types they colonize.</title>
        <authorList>
            <person name="Suzuki H."/>
            <person name="MacDonald J."/>
            <person name="Syed K."/>
            <person name="Salamov A."/>
            <person name="Hori C."/>
            <person name="Aerts A."/>
            <person name="Henrissat B."/>
            <person name="Wiebenga A."/>
            <person name="vanKuyk P.A."/>
            <person name="Barry K."/>
            <person name="Lindquist E."/>
            <person name="LaButti K."/>
            <person name="Lapidus A."/>
            <person name="Lucas S."/>
            <person name="Coutinho P."/>
            <person name="Gong Y."/>
            <person name="Samejima M."/>
            <person name="Mahadevan R."/>
            <person name="Abou-Zaid M."/>
            <person name="de Vries R.P."/>
            <person name="Igarashi K."/>
            <person name="Yadav J.S."/>
            <person name="Grigoriev I.V."/>
            <person name="Master E.R."/>
        </authorList>
    </citation>
    <scope>NUCLEOTIDE SEQUENCE [LARGE SCALE GENOMIC DNA]</scope>
    <source>
        <strain evidence="3 4">HHB-10118-sp</strain>
    </source>
</reference>
<gene>
    <name evidence="3" type="ORF">PHACADRAFT_250386</name>
</gene>
<evidence type="ECO:0000313" key="4">
    <source>
        <dbReference type="Proteomes" id="UP000008370"/>
    </source>
</evidence>
<keyword evidence="4" id="KW-1185">Reference proteome</keyword>
<evidence type="ECO:0000313" key="3">
    <source>
        <dbReference type="EMBL" id="EKM59711.1"/>
    </source>
</evidence>
<feature type="coiled-coil region" evidence="1">
    <location>
        <begin position="148"/>
        <end position="211"/>
    </location>
</feature>
<dbReference type="RefSeq" id="XP_007392269.1">
    <property type="nucleotide sequence ID" value="XM_007392207.1"/>
</dbReference>
<dbReference type="GeneID" id="18914910"/>
<dbReference type="GO" id="GO:0005543">
    <property type="term" value="F:phospholipid binding"/>
    <property type="evidence" value="ECO:0007669"/>
    <property type="project" value="InterPro"/>
</dbReference>
<evidence type="ECO:0008006" key="5">
    <source>
        <dbReference type="Google" id="ProtNLM"/>
    </source>
</evidence>
<sequence length="475" mass="51680">MPRARSLRSLAINPRPSVSSGPPSPTFTETTNASAMNFGPNGPDKIVTRGDLKASVHAYGELLSKSAAYRQALLAMSRATAQFADAMEACAGLKGPTYEAGTRLQAASGLHHLMSNHWHVLADTLDKQYEKPLRQHLETYRSIVTERSNAYEKALREKSRVIRQIERENMQRKGRNLQTFREALAILQRQVDDLDDLRAQHYQEIAEHEEQVWDTVQGKTCLVLRSTLDVFDRLTSKASDPIIEPMLQAVPDPFDSYGPPPDEDKIFSILPPLSVMANTPSATPSPLTSTPDLEGSSDGKSSWTNAGGFFPETAAAWTHVPSTPPMSPSSSAATVSPSVSPPAVSRRHSVPFTSSLPAHSHRKSESKLRSVLAVIDESRSQHLNGESGDATPVVRSTTEAITVEARVNGANDRHDPESSWGPTRQSDPPDLRDDVTPRGSVRIPSSSPSPPAPDAPFQDRVLLSPRSDLTASPSL</sequence>
<dbReference type="AlphaFoldDB" id="K5VA20"/>
<dbReference type="GO" id="GO:0000329">
    <property type="term" value="C:fungal-type vacuole membrane"/>
    <property type="evidence" value="ECO:0007669"/>
    <property type="project" value="InterPro"/>
</dbReference>
<dbReference type="PANTHER" id="PTHR38407:SF1">
    <property type="entry name" value="PROTEIN IVY1"/>
    <property type="match status" value="1"/>
</dbReference>
<dbReference type="HOGENOM" id="CLU_029202_0_0_1"/>
<dbReference type="KEGG" id="pco:PHACADRAFT_250386"/>
<feature type="region of interest" description="Disordered" evidence="2">
    <location>
        <begin position="404"/>
        <end position="475"/>
    </location>
</feature>